<feature type="compositionally biased region" description="Basic and acidic residues" evidence="1">
    <location>
        <begin position="83"/>
        <end position="92"/>
    </location>
</feature>
<proteinExistence type="predicted"/>
<comment type="caution">
    <text evidence="2">The sequence shown here is derived from an EMBL/GenBank/DDBJ whole genome shotgun (WGS) entry which is preliminary data.</text>
</comment>
<sequence>METEHTAAKHTKTAILVLVLLIGFACGVSAGYVGGRSSVDTQPVSTPGDTATPPDKPRGADNSDTGTDQGDSEDASPSPVSDRPMDPDRPEPVDASFGTSAGISFNFKMNKLQSFDAQPNTITIRGENQGDPFYTDAYNVQLHAGDVDSARTGILGQYTQQDTETVRVGDRDYTATQYRSAEGGPDFKTQWDLLFIELADDVYVTINEKTEWGNIEGEGYPVSQPTKRDRDMGRELLRTLSLSRN</sequence>
<accession>A0A136LYV4</accession>
<evidence type="ECO:0000256" key="1">
    <source>
        <dbReference type="SAM" id="MobiDB-lite"/>
    </source>
</evidence>
<organism evidence="2 3">
    <name type="scientific">candidate division WS6 bacterium OLB20</name>
    <dbReference type="NCBI Taxonomy" id="1617426"/>
    <lineage>
        <taxon>Bacteria</taxon>
        <taxon>Candidatus Dojkabacteria</taxon>
    </lineage>
</organism>
<dbReference type="AlphaFoldDB" id="A0A136LYV4"/>
<evidence type="ECO:0000313" key="3">
    <source>
        <dbReference type="Proteomes" id="UP000070457"/>
    </source>
</evidence>
<feature type="compositionally biased region" description="Polar residues" evidence="1">
    <location>
        <begin position="38"/>
        <end position="49"/>
    </location>
</feature>
<dbReference type="Proteomes" id="UP000070457">
    <property type="component" value="Unassembled WGS sequence"/>
</dbReference>
<protein>
    <submittedName>
        <fullName evidence="2">Uncharacterized protein</fullName>
    </submittedName>
</protein>
<dbReference type="EMBL" id="JYNZ01000003">
    <property type="protein sequence ID" value="KXK26854.1"/>
    <property type="molecule type" value="Genomic_DNA"/>
</dbReference>
<feature type="region of interest" description="Disordered" evidence="1">
    <location>
        <begin position="37"/>
        <end position="97"/>
    </location>
</feature>
<evidence type="ECO:0000313" key="2">
    <source>
        <dbReference type="EMBL" id="KXK26854.1"/>
    </source>
</evidence>
<gene>
    <name evidence="2" type="ORF">TR69_WS6001000875</name>
</gene>
<reference evidence="2 3" key="1">
    <citation type="submission" date="2015-02" db="EMBL/GenBank/DDBJ databases">
        <title>Improved understanding of the partial-nitritation anammox process through 23 genomes representing the majority of the microbial community.</title>
        <authorList>
            <person name="Speth D.R."/>
            <person name="In T Zandt M."/>
            <person name="Guerrero Cruz S."/>
            <person name="Jetten M.S."/>
            <person name="Dutilh B.E."/>
        </authorList>
    </citation>
    <scope>NUCLEOTIDE SEQUENCE [LARGE SCALE GENOMIC DNA]</scope>
    <source>
        <strain evidence="2">OLB20</strain>
    </source>
</reference>
<name>A0A136LYV4_9BACT</name>